<feature type="domain" description="Homeobox" evidence="4">
    <location>
        <begin position="141"/>
        <end position="166"/>
    </location>
</feature>
<feature type="region of interest" description="Disordered" evidence="3">
    <location>
        <begin position="172"/>
        <end position="216"/>
    </location>
</feature>
<dbReference type="CDD" id="cd00086">
    <property type="entry name" value="homeodomain"/>
    <property type="match status" value="1"/>
</dbReference>
<evidence type="ECO:0000256" key="1">
    <source>
        <dbReference type="ARBA" id="ARBA00004123"/>
    </source>
</evidence>
<comment type="subcellular location">
    <subcellularLocation>
        <location evidence="1 2">Nucleus</location>
    </subcellularLocation>
</comment>
<feature type="compositionally biased region" description="Polar residues" evidence="3">
    <location>
        <begin position="191"/>
        <end position="216"/>
    </location>
</feature>
<dbReference type="InterPro" id="IPR009057">
    <property type="entry name" value="Homeodomain-like_sf"/>
</dbReference>
<gene>
    <name evidence="5" type="ORF">GEV33_003430</name>
</gene>
<feature type="DNA-binding region" description="Homeobox" evidence="2">
    <location>
        <begin position="143"/>
        <end position="167"/>
    </location>
</feature>
<dbReference type="GO" id="GO:0003677">
    <property type="term" value="F:DNA binding"/>
    <property type="evidence" value="ECO:0007669"/>
    <property type="project" value="UniProtKB-UniRule"/>
</dbReference>
<keyword evidence="2" id="KW-0238">DNA-binding</keyword>
<dbReference type="PROSITE" id="PS50071">
    <property type="entry name" value="HOMEOBOX_2"/>
    <property type="match status" value="1"/>
</dbReference>
<evidence type="ECO:0000256" key="2">
    <source>
        <dbReference type="PROSITE-ProRule" id="PRU00108"/>
    </source>
</evidence>
<comment type="caution">
    <text evidence="5">The sequence shown here is derived from an EMBL/GenBank/DDBJ whole genome shotgun (WGS) entry which is preliminary data.</text>
</comment>
<evidence type="ECO:0000256" key="3">
    <source>
        <dbReference type="SAM" id="MobiDB-lite"/>
    </source>
</evidence>
<dbReference type="GO" id="GO:0005634">
    <property type="term" value="C:nucleus"/>
    <property type="evidence" value="ECO:0007669"/>
    <property type="project" value="UniProtKB-SubCell"/>
</dbReference>
<keyword evidence="6" id="KW-1185">Reference proteome</keyword>
<protein>
    <recommendedName>
        <fullName evidence="4">Homeobox domain-containing protein</fullName>
    </recommendedName>
</protein>
<evidence type="ECO:0000259" key="4">
    <source>
        <dbReference type="PROSITE" id="PS50071"/>
    </source>
</evidence>
<organism evidence="5 6">
    <name type="scientific">Tenebrio molitor</name>
    <name type="common">Yellow mealworm beetle</name>
    <dbReference type="NCBI Taxonomy" id="7067"/>
    <lineage>
        <taxon>Eukaryota</taxon>
        <taxon>Metazoa</taxon>
        <taxon>Ecdysozoa</taxon>
        <taxon>Arthropoda</taxon>
        <taxon>Hexapoda</taxon>
        <taxon>Insecta</taxon>
        <taxon>Pterygota</taxon>
        <taxon>Neoptera</taxon>
        <taxon>Endopterygota</taxon>
        <taxon>Coleoptera</taxon>
        <taxon>Polyphaga</taxon>
        <taxon>Cucujiformia</taxon>
        <taxon>Tenebrionidae</taxon>
        <taxon>Tenebrio</taxon>
    </lineage>
</organism>
<dbReference type="SUPFAM" id="SSF46689">
    <property type="entry name" value="Homeodomain-like"/>
    <property type="match status" value="1"/>
</dbReference>
<keyword evidence="2" id="KW-0371">Homeobox</keyword>
<accession>A0A8J6HRC7</accession>
<reference evidence="5" key="2">
    <citation type="submission" date="2021-08" db="EMBL/GenBank/DDBJ databases">
        <authorList>
            <person name="Eriksson T."/>
        </authorList>
    </citation>
    <scope>NUCLEOTIDE SEQUENCE</scope>
    <source>
        <strain evidence="5">Stoneville</strain>
        <tissue evidence="5">Whole head</tissue>
    </source>
</reference>
<evidence type="ECO:0000313" key="5">
    <source>
        <dbReference type="EMBL" id="KAH0819360.1"/>
    </source>
</evidence>
<dbReference type="EMBL" id="JABDTM020014745">
    <property type="protein sequence ID" value="KAH0819360.1"/>
    <property type="molecule type" value="Genomic_DNA"/>
</dbReference>
<dbReference type="AlphaFoldDB" id="A0A8J6HRC7"/>
<reference evidence="5" key="1">
    <citation type="journal article" date="2020" name="J Insects Food Feed">
        <title>The yellow mealworm (Tenebrio molitor) genome: a resource for the emerging insects as food and feed industry.</title>
        <authorList>
            <person name="Eriksson T."/>
            <person name="Andere A."/>
            <person name="Kelstrup H."/>
            <person name="Emery V."/>
            <person name="Picard C."/>
        </authorList>
    </citation>
    <scope>NUCLEOTIDE SEQUENCE</scope>
    <source>
        <strain evidence="5">Stoneville</strain>
        <tissue evidence="5">Whole head</tissue>
    </source>
</reference>
<sequence length="216" mass="23743">MGQLSEAKWADSCRFGTVVLRRNAMEDDDVTVKEPLVQFRGLAKWVKNLSSVEKCCKMDEFLVAEWPLAIGGSYQILVMMIITSSLVTDSELFQISSEKLDRNPAAKLSQHPRYRSETSCFVFRDREEAARSGPGAVPPHAKKLCGFVGNAVKIWFQNRRSKYKKMMKAAQVTGGNNNNGTPGGHSGLLGPNSNLPSTSPGPQSQNMMPGNNESCD</sequence>
<dbReference type="Proteomes" id="UP000719412">
    <property type="component" value="Unassembled WGS sequence"/>
</dbReference>
<dbReference type="InterPro" id="IPR001356">
    <property type="entry name" value="HD"/>
</dbReference>
<dbReference type="Gene3D" id="1.10.10.60">
    <property type="entry name" value="Homeodomain-like"/>
    <property type="match status" value="1"/>
</dbReference>
<name>A0A8J6HRC7_TENMO</name>
<evidence type="ECO:0000313" key="6">
    <source>
        <dbReference type="Proteomes" id="UP000719412"/>
    </source>
</evidence>
<proteinExistence type="predicted"/>
<keyword evidence="2" id="KW-0539">Nucleus</keyword>